<evidence type="ECO:0000313" key="10">
    <source>
        <dbReference type="EMBL" id="CAK9068629.1"/>
    </source>
</evidence>
<dbReference type="Proteomes" id="UP001642464">
    <property type="component" value="Unassembled WGS sequence"/>
</dbReference>
<dbReference type="PANTHER" id="PTHR43669">
    <property type="entry name" value="5-KETO-D-GLUCONATE 5-REDUCTASE"/>
    <property type="match status" value="1"/>
</dbReference>
<evidence type="ECO:0000259" key="9">
    <source>
        <dbReference type="Pfam" id="PF00697"/>
    </source>
</evidence>
<feature type="domain" description="N-(5'phosphoribosyl) anthranilate isomerase (PRAI)" evidence="9">
    <location>
        <begin position="3"/>
        <end position="187"/>
    </location>
</feature>
<dbReference type="EC" id="5.3.1.24" evidence="3"/>
<evidence type="ECO:0000256" key="6">
    <source>
        <dbReference type="ARBA" id="ARBA00023002"/>
    </source>
</evidence>
<sequence length="349" mass="36558">LKTAEIAADAGADAIGLDFRPDATSHVDPQLAADILASLPPMTTAVAVYADPTLDDFLDTEAVCPAPYSQLHGSEKDNLVRRIGPDAIKAVRYDATSLDATLRHWQGIEEVCAILIEAPTGADWGDLAPKLSRPIALSQARIILAGGLTPDNVGGVVKAARPWGVSVSSGVESGPGTKSPDLVRKFCRAVRRRQMSTNNTIDIKGKVALVTGANRGIGKAITEGLLEAGAAKVYAAVRRPESAQPLIGAHGDRVVAVPFDLTNDATINDAAKSASDVEVVINNAGVLRTSNALADDAFESLQFEIDSNVYGLMRAARAFAPVLKSNGGGAFVQLNSVVSMKTFPDFATY</sequence>
<dbReference type="CDD" id="cd00405">
    <property type="entry name" value="PRAI"/>
    <property type="match status" value="1"/>
</dbReference>
<dbReference type="SUPFAM" id="SSF51735">
    <property type="entry name" value="NAD(P)-binding Rossmann-fold domains"/>
    <property type="match status" value="1"/>
</dbReference>
<dbReference type="InterPro" id="IPR001240">
    <property type="entry name" value="PRAI_dom"/>
</dbReference>
<dbReference type="Gene3D" id="3.20.20.70">
    <property type="entry name" value="Aldolase class I"/>
    <property type="match status" value="1"/>
</dbReference>
<dbReference type="Gene3D" id="3.40.50.720">
    <property type="entry name" value="NAD(P)-binding Rossmann-like Domain"/>
    <property type="match status" value="1"/>
</dbReference>
<gene>
    <name evidence="10" type="ORF">SCF082_LOCUS34519</name>
</gene>
<protein>
    <recommendedName>
        <fullName evidence="3">phosphoribosylanthranilate isomerase</fullName>
        <ecNumber evidence="3">5.3.1.24</ecNumber>
    </recommendedName>
</protein>
<evidence type="ECO:0000256" key="4">
    <source>
        <dbReference type="ARBA" id="ARBA00022605"/>
    </source>
</evidence>
<accession>A0ABP0P0P2</accession>
<keyword evidence="5" id="KW-0822">Tryptophan biosynthesis</keyword>
<keyword evidence="7" id="KW-0057">Aromatic amino acid biosynthesis</keyword>
<dbReference type="InterPro" id="IPR036291">
    <property type="entry name" value="NAD(P)-bd_dom_sf"/>
</dbReference>
<keyword evidence="11" id="KW-1185">Reference proteome</keyword>
<dbReference type="InterPro" id="IPR002347">
    <property type="entry name" value="SDR_fam"/>
</dbReference>
<proteinExistence type="inferred from homology"/>
<dbReference type="Pfam" id="PF00697">
    <property type="entry name" value="PRAI"/>
    <property type="match status" value="1"/>
</dbReference>
<organism evidence="10 11">
    <name type="scientific">Durusdinium trenchii</name>
    <dbReference type="NCBI Taxonomy" id="1381693"/>
    <lineage>
        <taxon>Eukaryota</taxon>
        <taxon>Sar</taxon>
        <taxon>Alveolata</taxon>
        <taxon>Dinophyceae</taxon>
        <taxon>Suessiales</taxon>
        <taxon>Symbiodiniaceae</taxon>
        <taxon>Durusdinium</taxon>
    </lineage>
</organism>
<dbReference type="Pfam" id="PF00106">
    <property type="entry name" value="adh_short"/>
    <property type="match status" value="1"/>
</dbReference>
<feature type="non-terminal residue" evidence="10">
    <location>
        <position position="1"/>
    </location>
</feature>
<dbReference type="SUPFAM" id="SSF51366">
    <property type="entry name" value="Ribulose-phoshate binding barrel"/>
    <property type="match status" value="1"/>
</dbReference>
<keyword evidence="4" id="KW-0028">Amino-acid biosynthesis</keyword>
<evidence type="ECO:0000256" key="1">
    <source>
        <dbReference type="ARBA" id="ARBA00004664"/>
    </source>
</evidence>
<dbReference type="EMBL" id="CAXAMM010031748">
    <property type="protein sequence ID" value="CAK9068629.1"/>
    <property type="molecule type" value="Genomic_DNA"/>
</dbReference>
<dbReference type="PRINTS" id="PR00081">
    <property type="entry name" value="GDHRDH"/>
</dbReference>
<evidence type="ECO:0000256" key="3">
    <source>
        <dbReference type="ARBA" id="ARBA00012572"/>
    </source>
</evidence>
<keyword evidence="8 10" id="KW-0413">Isomerase</keyword>
<evidence type="ECO:0000256" key="8">
    <source>
        <dbReference type="ARBA" id="ARBA00023235"/>
    </source>
</evidence>
<comment type="caution">
    <text evidence="10">The sequence shown here is derived from an EMBL/GenBank/DDBJ whole genome shotgun (WGS) entry which is preliminary data.</text>
</comment>
<comment type="similarity">
    <text evidence="2">Belongs to the short-chain dehydrogenases/reductases (SDR) family.</text>
</comment>
<dbReference type="GO" id="GO:0016853">
    <property type="term" value="F:isomerase activity"/>
    <property type="evidence" value="ECO:0007669"/>
    <property type="project" value="UniProtKB-KW"/>
</dbReference>
<name>A0ABP0P0P2_9DINO</name>
<keyword evidence="6" id="KW-0560">Oxidoreductase</keyword>
<dbReference type="PANTHER" id="PTHR43669:SF3">
    <property type="entry name" value="ALCOHOL DEHYDROGENASE, PUTATIVE (AFU_ORTHOLOGUE AFUA_3G03445)-RELATED"/>
    <property type="match status" value="1"/>
</dbReference>
<evidence type="ECO:0000313" key="11">
    <source>
        <dbReference type="Proteomes" id="UP001642464"/>
    </source>
</evidence>
<dbReference type="HAMAP" id="MF_00135">
    <property type="entry name" value="PRAI"/>
    <property type="match status" value="1"/>
</dbReference>
<dbReference type="InterPro" id="IPR013785">
    <property type="entry name" value="Aldolase_TIM"/>
</dbReference>
<evidence type="ECO:0000256" key="7">
    <source>
        <dbReference type="ARBA" id="ARBA00023141"/>
    </source>
</evidence>
<dbReference type="InterPro" id="IPR011060">
    <property type="entry name" value="RibuloseP-bd_barrel"/>
</dbReference>
<reference evidence="10 11" key="1">
    <citation type="submission" date="2024-02" db="EMBL/GenBank/DDBJ databases">
        <authorList>
            <person name="Chen Y."/>
            <person name="Shah S."/>
            <person name="Dougan E. K."/>
            <person name="Thang M."/>
            <person name="Chan C."/>
        </authorList>
    </citation>
    <scope>NUCLEOTIDE SEQUENCE [LARGE SCALE GENOMIC DNA]</scope>
</reference>
<evidence type="ECO:0000256" key="5">
    <source>
        <dbReference type="ARBA" id="ARBA00022822"/>
    </source>
</evidence>
<comment type="pathway">
    <text evidence="1">Amino-acid biosynthesis; L-tryptophan biosynthesis; L-tryptophan from chorismate: step 3/5.</text>
</comment>
<evidence type="ECO:0000256" key="2">
    <source>
        <dbReference type="ARBA" id="ARBA00006484"/>
    </source>
</evidence>
<feature type="non-terminal residue" evidence="10">
    <location>
        <position position="349"/>
    </location>
</feature>